<evidence type="ECO:0000313" key="2">
    <source>
        <dbReference type="EMBL" id="DAE03472.1"/>
    </source>
</evidence>
<organism evidence="2">
    <name type="scientific">Siphoviridae sp. ctPat53</name>
    <dbReference type="NCBI Taxonomy" id="2825486"/>
    <lineage>
        <taxon>Viruses</taxon>
        <taxon>Duplodnaviria</taxon>
        <taxon>Heunggongvirae</taxon>
        <taxon>Uroviricota</taxon>
        <taxon>Caudoviricetes</taxon>
    </lineage>
</organism>
<name>A0A8S5P9Y0_9CAUD</name>
<protein>
    <submittedName>
        <fullName evidence="2">HicBlike antitoxin</fullName>
    </submittedName>
</protein>
<dbReference type="InterPro" id="IPR031807">
    <property type="entry name" value="HicB-like"/>
</dbReference>
<reference evidence="2" key="1">
    <citation type="journal article" date="2021" name="Proc. Natl. Acad. Sci. U.S.A.">
        <title>A Catalog of Tens of Thousands of Viruses from Human Metagenomes Reveals Hidden Associations with Chronic Diseases.</title>
        <authorList>
            <person name="Tisza M.J."/>
            <person name="Buck C.B."/>
        </authorList>
    </citation>
    <scope>NUCLEOTIDE SEQUENCE</scope>
    <source>
        <strain evidence="2">CtPat53</strain>
    </source>
</reference>
<dbReference type="InterPro" id="IPR035069">
    <property type="entry name" value="TTHA1013/TTHA0281-like"/>
</dbReference>
<proteinExistence type="predicted"/>
<dbReference type="Pfam" id="PF15919">
    <property type="entry name" value="HicB_lk_antitox"/>
    <property type="match status" value="1"/>
</dbReference>
<accession>A0A8S5P9Y0</accession>
<evidence type="ECO:0000259" key="1">
    <source>
        <dbReference type="Pfam" id="PF15919"/>
    </source>
</evidence>
<dbReference type="EMBL" id="BK015367">
    <property type="protein sequence ID" value="DAE03472.1"/>
    <property type="molecule type" value="Genomic_DNA"/>
</dbReference>
<sequence>MLTAYPAVFVKEENGYSVLFPDLNSATCGDTLQDALEMAVDCMAGLVYAAQEEKKPLPQPSEMTQELLEKACAEVEADSSKAFWNMVTADVPTYAKQHFEKSVKKTLTIPAWMNEAAMKQGINFSQVLQEALSQKLFHA</sequence>
<dbReference type="Gene3D" id="3.30.160.250">
    <property type="match status" value="1"/>
</dbReference>
<dbReference type="SUPFAM" id="SSF143100">
    <property type="entry name" value="TTHA1013/TTHA0281-like"/>
    <property type="match status" value="1"/>
</dbReference>
<feature type="domain" description="HicB-like antitoxin of toxin-antitoxin system" evidence="1">
    <location>
        <begin position="5"/>
        <end position="100"/>
    </location>
</feature>